<dbReference type="AlphaFoldDB" id="A0A1Y1XJQ7"/>
<dbReference type="Proteomes" id="UP000193944">
    <property type="component" value="Unassembled WGS sequence"/>
</dbReference>
<dbReference type="OrthoDB" id="341259at2759"/>
<evidence type="ECO:0000313" key="2">
    <source>
        <dbReference type="Proteomes" id="UP000193944"/>
    </source>
</evidence>
<protein>
    <recommendedName>
        <fullName evidence="3">Ankyrin</fullName>
    </recommendedName>
</protein>
<evidence type="ECO:0008006" key="3">
    <source>
        <dbReference type="Google" id="ProtNLM"/>
    </source>
</evidence>
<accession>A0A1Y1XJQ7</accession>
<name>A0A1Y1XJQ7_9FUNG</name>
<organism evidence="1 2">
    <name type="scientific">Anaeromyces robustus</name>
    <dbReference type="NCBI Taxonomy" id="1754192"/>
    <lineage>
        <taxon>Eukaryota</taxon>
        <taxon>Fungi</taxon>
        <taxon>Fungi incertae sedis</taxon>
        <taxon>Chytridiomycota</taxon>
        <taxon>Chytridiomycota incertae sedis</taxon>
        <taxon>Neocallimastigomycetes</taxon>
        <taxon>Neocallimastigales</taxon>
        <taxon>Neocallimastigaceae</taxon>
        <taxon>Anaeromyces</taxon>
    </lineage>
</organism>
<reference evidence="1 2" key="2">
    <citation type="submission" date="2016-08" db="EMBL/GenBank/DDBJ databases">
        <title>Pervasive Adenine N6-methylation of Active Genes in Fungi.</title>
        <authorList>
            <consortium name="DOE Joint Genome Institute"/>
            <person name="Mondo S.J."/>
            <person name="Dannebaum R.O."/>
            <person name="Kuo R.C."/>
            <person name="Labutti K."/>
            <person name="Haridas S."/>
            <person name="Kuo A."/>
            <person name="Salamov A."/>
            <person name="Ahrendt S.R."/>
            <person name="Lipzen A."/>
            <person name="Sullivan W."/>
            <person name="Andreopoulos W.B."/>
            <person name="Clum A."/>
            <person name="Lindquist E."/>
            <person name="Daum C."/>
            <person name="Ramamoorthy G.K."/>
            <person name="Gryganskyi A."/>
            <person name="Culley D."/>
            <person name="Magnuson J.K."/>
            <person name="James T.Y."/>
            <person name="O'Malley M.A."/>
            <person name="Stajich J.E."/>
            <person name="Spatafora J.W."/>
            <person name="Visel A."/>
            <person name="Grigoriev I.V."/>
        </authorList>
    </citation>
    <scope>NUCLEOTIDE SEQUENCE [LARGE SCALE GENOMIC DNA]</scope>
    <source>
        <strain evidence="1 2">S4</strain>
    </source>
</reference>
<dbReference type="EMBL" id="MCFG01000027">
    <property type="protein sequence ID" value="ORX85978.1"/>
    <property type="molecule type" value="Genomic_DNA"/>
</dbReference>
<proteinExistence type="predicted"/>
<gene>
    <name evidence="1" type="ORF">BCR32DRAFT_275796</name>
</gene>
<keyword evidence="2" id="KW-1185">Reference proteome</keyword>
<comment type="caution">
    <text evidence="1">The sequence shown here is derived from an EMBL/GenBank/DDBJ whole genome shotgun (WGS) entry which is preliminary data.</text>
</comment>
<evidence type="ECO:0000313" key="1">
    <source>
        <dbReference type="EMBL" id="ORX85978.1"/>
    </source>
</evidence>
<reference evidence="1 2" key="1">
    <citation type="submission" date="2016-08" db="EMBL/GenBank/DDBJ databases">
        <title>A Parts List for Fungal Cellulosomes Revealed by Comparative Genomics.</title>
        <authorList>
            <consortium name="DOE Joint Genome Institute"/>
            <person name="Haitjema C.H."/>
            <person name="Gilmore S.P."/>
            <person name="Henske J.K."/>
            <person name="Solomon K.V."/>
            <person name="De Groot R."/>
            <person name="Kuo A."/>
            <person name="Mondo S.J."/>
            <person name="Salamov A.A."/>
            <person name="Labutti K."/>
            <person name="Zhao Z."/>
            <person name="Chiniquy J."/>
            <person name="Barry K."/>
            <person name="Brewer H.M."/>
            <person name="Purvine S.O."/>
            <person name="Wright A.T."/>
            <person name="Boxma B."/>
            <person name="Van Alen T."/>
            <person name="Hackstein J.H."/>
            <person name="Baker S.E."/>
            <person name="Grigoriev I.V."/>
            <person name="O'Malley M.A."/>
        </authorList>
    </citation>
    <scope>NUCLEOTIDE SEQUENCE [LARGE SCALE GENOMIC DNA]</scope>
    <source>
        <strain evidence="1 2">S4</strain>
    </source>
</reference>
<sequence length="98" mass="11736">MKLVVVKYLIKHGADIVEHEDKISLINDCNNEYKFIDKYFIKNGVDIKYKRIILLKIFRVDTYHENYDDGMNIKTMKKTIIEYSKNNDNDNENDNMNI</sequence>